<accession>A0A518RJZ5</accession>
<dbReference type="KEGG" id="ssua:FPZ54_18215"/>
<evidence type="ECO:0000256" key="1">
    <source>
        <dbReference type="SAM" id="MobiDB-lite"/>
    </source>
</evidence>
<dbReference type="AlphaFoldDB" id="A0A518RJZ5"/>
<organism evidence="2 3">
    <name type="scientific">Sphingomonas suaedae</name>
    <dbReference type="NCBI Taxonomy" id="2599297"/>
    <lineage>
        <taxon>Bacteria</taxon>
        <taxon>Pseudomonadati</taxon>
        <taxon>Pseudomonadota</taxon>
        <taxon>Alphaproteobacteria</taxon>
        <taxon>Sphingomonadales</taxon>
        <taxon>Sphingomonadaceae</taxon>
        <taxon>Sphingomonas</taxon>
    </lineage>
</organism>
<keyword evidence="3" id="KW-1185">Reference proteome</keyword>
<feature type="region of interest" description="Disordered" evidence="1">
    <location>
        <begin position="1"/>
        <end position="113"/>
    </location>
</feature>
<gene>
    <name evidence="2" type="ORF">FPZ54_18215</name>
</gene>
<evidence type="ECO:0000313" key="3">
    <source>
        <dbReference type="Proteomes" id="UP000318055"/>
    </source>
</evidence>
<dbReference type="EMBL" id="CP042239">
    <property type="protein sequence ID" value="QDX27750.1"/>
    <property type="molecule type" value="Genomic_DNA"/>
</dbReference>
<proteinExistence type="predicted"/>
<dbReference type="RefSeq" id="WP_145849224.1">
    <property type="nucleotide sequence ID" value="NZ_CP042239.1"/>
</dbReference>
<evidence type="ECO:0000313" key="2">
    <source>
        <dbReference type="EMBL" id="QDX27750.1"/>
    </source>
</evidence>
<reference evidence="2 3" key="1">
    <citation type="submission" date="2019-07" db="EMBL/GenBank/DDBJ databases">
        <title>Sphingomonas alkalisoli sp. nov., isolated from rhizosphere soil of Suaedae salsa.</title>
        <authorList>
            <person name="Zhang H."/>
            <person name="Xu L."/>
            <person name="Zhang J.-X."/>
            <person name="Sun J.-Q."/>
        </authorList>
    </citation>
    <scope>NUCLEOTIDE SEQUENCE [LARGE SCALE GENOMIC DNA]</scope>
    <source>
        <strain evidence="2 3">XS-10</strain>
    </source>
</reference>
<feature type="compositionally biased region" description="Acidic residues" evidence="1">
    <location>
        <begin position="46"/>
        <end position="89"/>
    </location>
</feature>
<sequence>MGGHQVPGQGTGDDGYDEDGYDESQRAEILEATGGGPSNGVLLTDLDPDLGQEIDEEDDEDDVLGLADEPTEEEIGDPDEDVDAEEDAAQTEFDSSTIDEDGLDDSTSTALSP</sequence>
<dbReference type="Proteomes" id="UP000318055">
    <property type="component" value="Chromosome"/>
</dbReference>
<name>A0A518RJZ5_9SPHN</name>
<feature type="compositionally biased region" description="Gly residues" evidence="1">
    <location>
        <begin position="1"/>
        <end position="13"/>
    </location>
</feature>
<protein>
    <submittedName>
        <fullName evidence="2">DNA primase</fullName>
    </submittedName>
</protein>